<sequence>MSDDDGDEPGHNQDPHGGGGGQRDSEGRKIIEFADTDAVIGEWTEEFKSFMGKMVRSRVSINIDSWKKVSKANKDQIFKEIQVPTKSPILLAKIFIFISLYNIR</sequence>
<feature type="region of interest" description="Disordered" evidence="1">
    <location>
        <begin position="1"/>
        <end position="28"/>
    </location>
</feature>
<gene>
    <name evidence="2" type="ORF">CEURO_LOCUS17744</name>
</gene>
<proteinExistence type="predicted"/>
<dbReference type="AlphaFoldDB" id="A0A9P0ZME4"/>
<name>A0A9P0ZME4_CUSEU</name>
<protein>
    <submittedName>
        <fullName evidence="2">Uncharacterized protein</fullName>
    </submittedName>
</protein>
<keyword evidence="3" id="KW-1185">Reference proteome</keyword>
<organism evidence="2 3">
    <name type="scientific">Cuscuta europaea</name>
    <name type="common">European dodder</name>
    <dbReference type="NCBI Taxonomy" id="41803"/>
    <lineage>
        <taxon>Eukaryota</taxon>
        <taxon>Viridiplantae</taxon>
        <taxon>Streptophyta</taxon>
        <taxon>Embryophyta</taxon>
        <taxon>Tracheophyta</taxon>
        <taxon>Spermatophyta</taxon>
        <taxon>Magnoliopsida</taxon>
        <taxon>eudicotyledons</taxon>
        <taxon>Gunneridae</taxon>
        <taxon>Pentapetalae</taxon>
        <taxon>asterids</taxon>
        <taxon>lamiids</taxon>
        <taxon>Solanales</taxon>
        <taxon>Convolvulaceae</taxon>
        <taxon>Cuscuteae</taxon>
        <taxon>Cuscuta</taxon>
        <taxon>Cuscuta subgen. Cuscuta</taxon>
    </lineage>
</organism>
<accession>A0A9P0ZME4</accession>
<evidence type="ECO:0000313" key="3">
    <source>
        <dbReference type="Proteomes" id="UP001152484"/>
    </source>
</evidence>
<dbReference type="Proteomes" id="UP001152484">
    <property type="component" value="Unassembled WGS sequence"/>
</dbReference>
<dbReference type="EMBL" id="CAMAPE010000051">
    <property type="protein sequence ID" value="CAH9107524.1"/>
    <property type="molecule type" value="Genomic_DNA"/>
</dbReference>
<evidence type="ECO:0000313" key="2">
    <source>
        <dbReference type="EMBL" id="CAH9107524.1"/>
    </source>
</evidence>
<reference evidence="2" key="1">
    <citation type="submission" date="2022-07" db="EMBL/GenBank/DDBJ databases">
        <authorList>
            <person name="Macas J."/>
            <person name="Novak P."/>
            <person name="Neumann P."/>
        </authorList>
    </citation>
    <scope>NUCLEOTIDE SEQUENCE</scope>
</reference>
<evidence type="ECO:0000256" key="1">
    <source>
        <dbReference type="SAM" id="MobiDB-lite"/>
    </source>
</evidence>
<comment type="caution">
    <text evidence="2">The sequence shown here is derived from an EMBL/GenBank/DDBJ whole genome shotgun (WGS) entry which is preliminary data.</text>
</comment>